<feature type="transmembrane region" description="Helical" evidence="1">
    <location>
        <begin position="12"/>
        <end position="34"/>
    </location>
</feature>
<sequence>MKRISRAKFENLAYLLLNVANIALYIMVLSGSILKASGGSLADIVQSIYCILICLLLVVYEIIAPTPITKELKIILIPIDFSLGCLIMCEIVFNIIVAILVFTFGFAYIILSLSALPPPHGFLIHWQNHKDFWAEGLDLNIPPPMLLSSSGHLTMPPPSHFLHPSAWHPASSKVAAPTTASSTPVCRNKLRIY</sequence>
<dbReference type="Proteomes" id="UP000242254">
    <property type="component" value="Unassembled WGS sequence"/>
</dbReference>
<dbReference type="GeneID" id="35440495"/>
<gene>
    <name evidence="2" type="ORF">RHIMIDRAFT_241078</name>
</gene>
<keyword evidence="1" id="KW-0812">Transmembrane</keyword>
<dbReference type="AlphaFoldDB" id="A0A2G4SJA7"/>
<evidence type="ECO:0000313" key="3">
    <source>
        <dbReference type="Proteomes" id="UP000242254"/>
    </source>
</evidence>
<name>A0A2G4SJA7_RHIZD</name>
<dbReference type="RefSeq" id="XP_023462566.1">
    <property type="nucleotide sequence ID" value="XM_023609505.1"/>
</dbReference>
<evidence type="ECO:0000313" key="2">
    <source>
        <dbReference type="EMBL" id="PHZ08858.1"/>
    </source>
</evidence>
<keyword evidence="3" id="KW-1185">Reference proteome</keyword>
<proteinExistence type="predicted"/>
<evidence type="ECO:0000256" key="1">
    <source>
        <dbReference type="SAM" id="Phobius"/>
    </source>
</evidence>
<keyword evidence="1" id="KW-0472">Membrane</keyword>
<accession>A0A2G4SJA7</accession>
<reference evidence="2 3" key="1">
    <citation type="journal article" date="2016" name="Proc. Natl. Acad. Sci. U.S.A.">
        <title>Lipid metabolic changes in an early divergent fungus govern the establishment of a mutualistic symbiosis with endobacteria.</title>
        <authorList>
            <person name="Lastovetsky O.A."/>
            <person name="Gaspar M.L."/>
            <person name="Mondo S.J."/>
            <person name="LaButti K.M."/>
            <person name="Sandor L."/>
            <person name="Grigoriev I.V."/>
            <person name="Henry S.A."/>
            <person name="Pawlowska T.E."/>
        </authorList>
    </citation>
    <scope>NUCLEOTIDE SEQUENCE [LARGE SCALE GENOMIC DNA]</scope>
    <source>
        <strain evidence="2 3">ATCC 52813</strain>
    </source>
</reference>
<keyword evidence="1" id="KW-1133">Transmembrane helix</keyword>
<protein>
    <submittedName>
        <fullName evidence="2">Uncharacterized protein</fullName>
    </submittedName>
</protein>
<feature type="transmembrane region" description="Helical" evidence="1">
    <location>
        <begin position="85"/>
        <end position="111"/>
    </location>
</feature>
<feature type="transmembrane region" description="Helical" evidence="1">
    <location>
        <begin position="46"/>
        <end position="64"/>
    </location>
</feature>
<organism evidence="2 3">
    <name type="scientific">Rhizopus microsporus ATCC 52813</name>
    <dbReference type="NCBI Taxonomy" id="1340429"/>
    <lineage>
        <taxon>Eukaryota</taxon>
        <taxon>Fungi</taxon>
        <taxon>Fungi incertae sedis</taxon>
        <taxon>Mucoromycota</taxon>
        <taxon>Mucoromycotina</taxon>
        <taxon>Mucoromycetes</taxon>
        <taxon>Mucorales</taxon>
        <taxon>Mucorineae</taxon>
        <taxon>Rhizopodaceae</taxon>
        <taxon>Rhizopus</taxon>
    </lineage>
</organism>
<dbReference type="EMBL" id="KZ303861">
    <property type="protein sequence ID" value="PHZ08858.1"/>
    <property type="molecule type" value="Genomic_DNA"/>
</dbReference>